<feature type="transmembrane region" description="Helical" evidence="7">
    <location>
        <begin position="74"/>
        <end position="98"/>
    </location>
</feature>
<dbReference type="GO" id="GO:0015297">
    <property type="term" value="F:antiporter activity"/>
    <property type="evidence" value="ECO:0007669"/>
    <property type="project" value="InterPro"/>
</dbReference>
<feature type="transmembrane region" description="Helical" evidence="7">
    <location>
        <begin position="368"/>
        <end position="388"/>
    </location>
</feature>
<gene>
    <name evidence="8" type="ORF">GJW-30_1_00789</name>
</gene>
<feature type="transmembrane region" description="Helical" evidence="7">
    <location>
        <begin position="181"/>
        <end position="203"/>
    </location>
</feature>
<sequence length="428" mass="43468">MPLAAPTFFVAVLQTIAQLAETWLAARQGTVALAGWAVVMPFGLLLMQMSGGAIGGGVVSAIARALGAGRKDEASALVAHGLLLALGGALLFMVVMLGFARPILTLVGGPEAAAASTAYAMCLFGFGALPAWFANTLASVLRGGGQHAFAAAALSSAWIMQPLVAWFLMERVGLGLPGAGIAYAVAMLGAGIVMAMLVLRGYAGFVPTLRLKLSGDLFRRILSVGLIASVMAALGNLATMLVTSQVAHYGTVAVAAYGVIARLEFLTVPLAFGVGSALTALVGNAVGAGDWPLARRTAGFGAVMAFLLTGLAGLVLTFYPERVAALFASDLQVAAVASRGLQIVGPAFAGLGVGVSLYFAAMGAGRMGWPFVAAISRIVLAVGGGYVLSHTLGYGLDGQFYGVALGLLGYGFFNAIAVRPGVWSARVR</sequence>
<evidence type="ECO:0000256" key="5">
    <source>
        <dbReference type="ARBA" id="ARBA00022989"/>
    </source>
</evidence>
<dbReference type="GO" id="GO:0042910">
    <property type="term" value="F:xenobiotic transmembrane transporter activity"/>
    <property type="evidence" value="ECO:0007669"/>
    <property type="project" value="InterPro"/>
</dbReference>
<comment type="subcellular location">
    <subcellularLocation>
        <location evidence="1">Cell membrane</location>
        <topology evidence="1">Multi-pass membrane protein</topology>
    </subcellularLocation>
</comment>
<protein>
    <submittedName>
        <fullName evidence="8">Multidrug efflux protein</fullName>
    </submittedName>
</protein>
<evidence type="ECO:0000256" key="1">
    <source>
        <dbReference type="ARBA" id="ARBA00004651"/>
    </source>
</evidence>
<evidence type="ECO:0000256" key="6">
    <source>
        <dbReference type="ARBA" id="ARBA00023136"/>
    </source>
</evidence>
<keyword evidence="6 7" id="KW-0472">Membrane</keyword>
<evidence type="ECO:0000256" key="7">
    <source>
        <dbReference type="SAM" id="Phobius"/>
    </source>
</evidence>
<keyword evidence="3" id="KW-1003">Cell membrane</keyword>
<dbReference type="EMBL" id="AP014946">
    <property type="protein sequence ID" value="BAT58266.1"/>
    <property type="molecule type" value="Genomic_DNA"/>
</dbReference>
<dbReference type="InterPro" id="IPR002528">
    <property type="entry name" value="MATE_fam"/>
</dbReference>
<evidence type="ECO:0000313" key="9">
    <source>
        <dbReference type="Proteomes" id="UP000236884"/>
    </source>
</evidence>
<proteinExistence type="predicted"/>
<keyword evidence="4 7" id="KW-0812">Transmembrane</keyword>
<dbReference type="InterPro" id="IPR052031">
    <property type="entry name" value="Membrane_Transporter-Flippase"/>
</dbReference>
<feature type="transmembrane region" description="Helical" evidence="7">
    <location>
        <begin position="340"/>
        <end position="361"/>
    </location>
</feature>
<reference evidence="8 9" key="1">
    <citation type="submission" date="2015-08" db="EMBL/GenBank/DDBJ databases">
        <title>Investigation of the bacterial diversity of lava forest soil.</title>
        <authorList>
            <person name="Lee J.S."/>
        </authorList>
    </citation>
    <scope>NUCLEOTIDE SEQUENCE [LARGE SCALE GENOMIC DNA]</scope>
    <source>
        <strain evidence="8 9">GJW-30</strain>
    </source>
</reference>
<dbReference type="AlphaFoldDB" id="A0A0S3PQR0"/>
<organism evidence="8 9">
    <name type="scientific">Variibacter gotjawalensis</name>
    <dbReference type="NCBI Taxonomy" id="1333996"/>
    <lineage>
        <taxon>Bacteria</taxon>
        <taxon>Pseudomonadati</taxon>
        <taxon>Pseudomonadota</taxon>
        <taxon>Alphaproteobacteria</taxon>
        <taxon>Hyphomicrobiales</taxon>
        <taxon>Nitrobacteraceae</taxon>
        <taxon>Variibacter</taxon>
    </lineage>
</organism>
<dbReference type="OrthoDB" id="9806302at2"/>
<feature type="transmembrane region" description="Helical" evidence="7">
    <location>
        <begin position="266"/>
        <end position="286"/>
    </location>
</feature>
<dbReference type="Pfam" id="PF01554">
    <property type="entry name" value="MatE"/>
    <property type="match status" value="2"/>
</dbReference>
<evidence type="ECO:0000256" key="4">
    <source>
        <dbReference type="ARBA" id="ARBA00022692"/>
    </source>
</evidence>
<feature type="transmembrane region" description="Helical" evidence="7">
    <location>
        <begin position="148"/>
        <end position="169"/>
    </location>
</feature>
<keyword evidence="5 7" id="KW-1133">Transmembrane helix</keyword>
<evidence type="ECO:0000256" key="3">
    <source>
        <dbReference type="ARBA" id="ARBA00022475"/>
    </source>
</evidence>
<accession>A0A0S3PQR0</accession>
<feature type="transmembrane region" description="Helical" evidence="7">
    <location>
        <begin position="33"/>
        <end position="62"/>
    </location>
</feature>
<feature type="transmembrane region" description="Helical" evidence="7">
    <location>
        <begin position="224"/>
        <end position="246"/>
    </location>
</feature>
<dbReference type="GO" id="GO:0005886">
    <property type="term" value="C:plasma membrane"/>
    <property type="evidence" value="ECO:0007669"/>
    <property type="project" value="UniProtKB-SubCell"/>
</dbReference>
<evidence type="ECO:0000256" key="2">
    <source>
        <dbReference type="ARBA" id="ARBA00022448"/>
    </source>
</evidence>
<dbReference type="KEGG" id="vgo:GJW-30_1_00789"/>
<feature type="transmembrane region" description="Helical" evidence="7">
    <location>
        <begin position="400"/>
        <end position="418"/>
    </location>
</feature>
<feature type="transmembrane region" description="Helical" evidence="7">
    <location>
        <begin position="118"/>
        <end position="141"/>
    </location>
</feature>
<dbReference type="PANTHER" id="PTHR43549:SF3">
    <property type="entry name" value="MULTIDRUG RESISTANCE PROTEIN YPNP-RELATED"/>
    <property type="match status" value="1"/>
</dbReference>
<dbReference type="PANTHER" id="PTHR43549">
    <property type="entry name" value="MULTIDRUG RESISTANCE PROTEIN YPNP-RELATED"/>
    <property type="match status" value="1"/>
</dbReference>
<keyword evidence="9" id="KW-1185">Reference proteome</keyword>
<keyword evidence="2" id="KW-0813">Transport</keyword>
<name>A0A0S3PQR0_9BRAD</name>
<evidence type="ECO:0000313" key="8">
    <source>
        <dbReference type="EMBL" id="BAT58266.1"/>
    </source>
</evidence>
<feature type="transmembrane region" description="Helical" evidence="7">
    <location>
        <begin position="298"/>
        <end position="320"/>
    </location>
</feature>
<dbReference type="Proteomes" id="UP000236884">
    <property type="component" value="Chromosome"/>
</dbReference>